<evidence type="ECO:0000256" key="1">
    <source>
        <dbReference type="ARBA" id="ARBA00009820"/>
    </source>
</evidence>
<dbReference type="PANTHER" id="PTHR36842">
    <property type="entry name" value="PROTEIN TOLB HOMOLOG"/>
    <property type="match status" value="1"/>
</dbReference>
<feature type="signal peptide" evidence="2">
    <location>
        <begin position="1"/>
        <end position="25"/>
    </location>
</feature>
<dbReference type="HOGENOM" id="CLU_355575_0_0_0"/>
<feature type="chain" id="PRO_5002774670" evidence="2">
    <location>
        <begin position="26"/>
        <end position="789"/>
    </location>
</feature>
<dbReference type="STRING" id="452637.Oter_1845"/>
<dbReference type="InterPro" id="IPR011659">
    <property type="entry name" value="WD40"/>
</dbReference>
<proteinExistence type="inferred from homology"/>
<dbReference type="Gene3D" id="2.120.10.30">
    <property type="entry name" value="TolB, C-terminal domain"/>
    <property type="match status" value="3"/>
</dbReference>
<dbReference type="KEGG" id="ote:Oter_1845"/>
<evidence type="ECO:0000313" key="3">
    <source>
        <dbReference type="EMBL" id="ACB75128.1"/>
    </source>
</evidence>
<keyword evidence="4" id="KW-1185">Reference proteome</keyword>
<dbReference type="SUPFAM" id="SSF82171">
    <property type="entry name" value="DPP6 N-terminal domain-like"/>
    <property type="match status" value="2"/>
</dbReference>
<gene>
    <name evidence="3" type="ordered locus">Oter_1845</name>
</gene>
<name>B1ZX17_OPITP</name>
<organism evidence="3 4">
    <name type="scientific">Opitutus terrae (strain DSM 11246 / JCM 15787 / PB90-1)</name>
    <dbReference type="NCBI Taxonomy" id="452637"/>
    <lineage>
        <taxon>Bacteria</taxon>
        <taxon>Pseudomonadati</taxon>
        <taxon>Verrucomicrobiota</taxon>
        <taxon>Opitutia</taxon>
        <taxon>Opitutales</taxon>
        <taxon>Opitutaceae</taxon>
        <taxon>Opitutus</taxon>
    </lineage>
</organism>
<protein>
    <submittedName>
        <fullName evidence="3">WD40 domain protein beta Propeller</fullName>
    </submittedName>
</protein>
<evidence type="ECO:0000256" key="2">
    <source>
        <dbReference type="SAM" id="SignalP"/>
    </source>
</evidence>
<dbReference type="InterPro" id="IPR011042">
    <property type="entry name" value="6-blade_b-propeller_TolB-like"/>
</dbReference>
<keyword evidence="2" id="KW-0732">Signal</keyword>
<dbReference type="EMBL" id="CP001032">
    <property type="protein sequence ID" value="ACB75128.1"/>
    <property type="molecule type" value="Genomic_DNA"/>
</dbReference>
<dbReference type="AlphaFoldDB" id="B1ZX17"/>
<dbReference type="OrthoDB" id="9809364at2"/>
<evidence type="ECO:0000313" key="4">
    <source>
        <dbReference type="Proteomes" id="UP000007013"/>
    </source>
</evidence>
<dbReference type="Proteomes" id="UP000007013">
    <property type="component" value="Chromosome"/>
</dbReference>
<sequence>MKPPPSHLRLHLTLWSVGMFTAASAAVTPPPDLTAPARPFAEGIISTPESFGASFSPDGRTFYFARALPPRGLPTILCSHLCDGQWTEPEIVPIDGASGEGDASLSPDGARLFFWSRRTAPGKPAGSRPIPDLWFAEQRDGRFGPAHSVGETDTAAWTPLSLRFGGPSVAADGTLYAFRGAAATGGPPRLVRAPLVSGRYLAFEDLGEGLNANGGGFDPYVAPDQHYLVFSSDRADSHGNADLYLSLRAADGSWSIPRNLGPAVNSDAAEYEPAISPDGRLLVFTRERLGIFVIEVRALGLDLSPEANKAARDVSPRAKAVGNDTPATLRAELVGAAACAGVRPPPEATLFEEGLISTPDSFAATFTPDGATLYFCRSSGVRPDRRSRIMESHYADGRWSVPQPVPFSGEFNDFDPNLSPDGEQLFFASVRPESGPRPALWVVERTAAGWSAARSLGTIAGMDGVTVFPCPTASGNLYFAGHATGLASHGDDDIYVCRRHSDGRYGPPENLGPAVNSPFQDYDGYVAPNESFIIFCSRRPGGIGPSDFYVSTRENGGWSAARNLGPLINSASVRGVCCPSVSPDRRWFYFTSSRNERPGIYRIEFKALGLASRASAAAPAAPAPRSAGGQAAPAPELFGGGAVKAAARRFLRTAQPCSRTSTATRRKSTRSWFRIGARADGRRPRSRHSRGCTTRWSLRSVRTENGWCSLRTGRWRERSTRCDSGAWNPRTPAGASPDCCRSRKLAMERVLERPRSRAMARCISVICATVAGHGRSTAPDTKTAATASR</sequence>
<reference evidence="3 4" key="1">
    <citation type="journal article" date="2011" name="J. Bacteriol.">
        <title>Genome sequence of the verrucomicrobium Opitutus terrae PB90-1, an abundant inhabitant of rice paddy soil ecosystems.</title>
        <authorList>
            <person name="van Passel M.W."/>
            <person name="Kant R."/>
            <person name="Palva A."/>
            <person name="Copeland A."/>
            <person name="Lucas S."/>
            <person name="Lapidus A."/>
            <person name="Glavina del Rio T."/>
            <person name="Pitluck S."/>
            <person name="Goltsman E."/>
            <person name="Clum A."/>
            <person name="Sun H."/>
            <person name="Schmutz J."/>
            <person name="Larimer F.W."/>
            <person name="Land M.L."/>
            <person name="Hauser L."/>
            <person name="Kyrpides N."/>
            <person name="Mikhailova N."/>
            <person name="Richardson P.P."/>
            <person name="Janssen P.H."/>
            <person name="de Vos W.M."/>
            <person name="Smidt H."/>
        </authorList>
    </citation>
    <scope>NUCLEOTIDE SEQUENCE [LARGE SCALE GENOMIC DNA]</scope>
    <source>
        <strain evidence="4">DSM 11246 / JCM 15787 / PB90-1</strain>
    </source>
</reference>
<accession>B1ZX17</accession>
<dbReference type="eggNOG" id="COG0823">
    <property type="taxonomic scope" value="Bacteria"/>
</dbReference>
<dbReference type="Pfam" id="PF07676">
    <property type="entry name" value="PD40"/>
    <property type="match status" value="7"/>
</dbReference>
<comment type="similarity">
    <text evidence="1">Belongs to the TolB family.</text>
</comment>
<dbReference type="RefSeq" id="WP_012374665.1">
    <property type="nucleotide sequence ID" value="NC_010571.1"/>
</dbReference>